<feature type="region of interest" description="Disordered" evidence="1">
    <location>
        <begin position="18"/>
        <end position="69"/>
    </location>
</feature>
<protein>
    <submittedName>
        <fullName evidence="2">Uncharacterized protein</fullName>
    </submittedName>
</protein>
<evidence type="ECO:0000313" key="2">
    <source>
        <dbReference type="EMBL" id="KAK1669184.1"/>
    </source>
</evidence>
<comment type="caution">
    <text evidence="2">The sequence shown here is derived from an EMBL/GenBank/DDBJ whole genome shotgun (WGS) entry which is preliminary data.</text>
</comment>
<organism evidence="2 3">
    <name type="scientific">Lolium multiflorum</name>
    <name type="common">Italian ryegrass</name>
    <name type="synonym">Lolium perenne subsp. multiflorum</name>
    <dbReference type="NCBI Taxonomy" id="4521"/>
    <lineage>
        <taxon>Eukaryota</taxon>
        <taxon>Viridiplantae</taxon>
        <taxon>Streptophyta</taxon>
        <taxon>Embryophyta</taxon>
        <taxon>Tracheophyta</taxon>
        <taxon>Spermatophyta</taxon>
        <taxon>Magnoliopsida</taxon>
        <taxon>Liliopsida</taxon>
        <taxon>Poales</taxon>
        <taxon>Poaceae</taxon>
        <taxon>BOP clade</taxon>
        <taxon>Pooideae</taxon>
        <taxon>Poodae</taxon>
        <taxon>Poeae</taxon>
        <taxon>Poeae Chloroplast Group 2 (Poeae type)</taxon>
        <taxon>Loliodinae</taxon>
        <taxon>Loliinae</taxon>
        <taxon>Lolium</taxon>
    </lineage>
</organism>
<dbReference type="EMBL" id="JAUUTY010000003">
    <property type="protein sequence ID" value="KAK1669184.1"/>
    <property type="molecule type" value="Genomic_DNA"/>
</dbReference>
<reference evidence="2" key="1">
    <citation type="submission" date="2023-07" db="EMBL/GenBank/DDBJ databases">
        <title>A chromosome-level genome assembly of Lolium multiflorum.</title>
        <authorList>
            <person name="Chen Y."/>
            <person name="Copetti D."/>
            <person name="Kolliker R."/>
            <person name="Studer B."/>
        </authorList>
    </citation>
    <scope>NUCLEOTIDE SEQUENCE</scope>
    <source>
        <strain evidence="2">02402/16</strain>
        <tissue evidence="2">Leaf</tissue>
    </source>
</reference>
<sequence length="69" mass="7331">MPRASAVPRHLLPAVVPVVDLESSDDDMYKPSPGRGDAGQGSSPAAQPKDDGSDDDDGDYTVFYRHLGM</sequence>
<keyword evidence="3" id="KW-1185">Reference proteome</keyword>
<proteinExistence type="predicted"/>
<evidence type="ECO:0000256" key="1">
    <source>
        <dbReference type="SAM" id="MobiDB-lite"/>
    </source>
</evidence>
<name>A0AAD8T3Z7_LOLMU</name>
<dbReference type="AlphaFoldDB" id="A0AAD8T3Z7"/>
<gene>
    <name evidence="2" type="ORF">QYE76_057343</name>
</gene>
<accession>A0AAD8T3Z7</accession>
<dbReference type="Proteomes" id="UP001231189">
    <property type="component" value="Unassembled WGS sequence"/>
</dbReference>
<evidence type="ECO:0000313" key="3">
    <source>
        <dbReference type="Proteomes" id="UP001231189"/>
    </source>
</evidence>